<organism evidence="4 5">
    <name type="scientific">Solimonas marina</name>
    <dbReference type="NCBI Taxonomy" id="2714601"/>
    <lineage>
        <taxon>Bacteria</taxon>
        <taxon>Pseudomonadati</taxon>
        <taxon>Pseudomonadota</taxon>
        <taxon>Gammaproteobacteria</taxon>
        <taxon>Nevskiales</taxon>
        <taxon>Nevskiaceae</taxon>
        <taxon>Solimonas</taxon>
    </lineage>
</organism>
<dbReference type="GO" id="GO:0000155">
    <property type="term" value="F:phosphorelay sensor kinase activity"/>
    <property type="evidence" value="ECO:0007669"/>
    <property type="project" value="InterPro"/>
</dbReference>
<name>A0A969W5U1_9GAMM</name>
<dbReference type="GO" id="GO:0016020">
    <property type="term" value="C:membrane"/>
    <property type="evidence" value="ECO:0007669"/>
    <property type="project" value="InterPro"/>
</dbReference>
<evidence type="ECO:0000256" key="1">
    <source>
        <dbReference type="SAM" id="Phobius"/>
    </source>
</evidence>
<evidence type="ECO:0000313" key="5">
    <source>
        <dbReference type="Proteomes" id="UP000653472"/>
    </source>
</evidence>
<dbReference type="InterPro" id="IPR036890">
    <property type="entry name" value="HATPase_C_sf"/>
</dbReference>
<dbReference type="SUPFAM" id="SSF55874">
    <property type="entry name" value="ATPase domain of HSP90 chaperone/DNA topoisomerase II/histidine kinase"/>
    <property type="match status" value="1"/>
</dbReference>
<dbReference type="Gene3D" id="3.30.565.10">
    <property type="entry name" value="Histidine kinase-like ATPase, C-terminal domain"/>
    <property type="match status" value="1"/>
</dbReference>
<evidence type="ECO:0000313" key="4">
    <source>
        <dbReference type="EMBL" id="NKF20982.1"/>
    </source>
</evidence>
<dbReference type="RefSeq" id="WP_168146231.1">
    <property type="nucleotide sequence ID" value="NZ_JAAVXB010000001.1"/>
</dbReference>
<evidence type="ECO:0000259" key="2">
    <source>
        <dbReference type="Pfam" id="PF02518"/>
    </source>
</evidence>
<dbReference type="PANTHER" id="PTHR34220:SF9">
    <property type="entry name" value="SIGNAL TRANSDUCTION HISTIDINE KINASE INTERNAL REGION DOMAIN-CONTAINING PROTEIN"/>
    <property type="match status" value="1"/>
</dbReference>
<dbReference type="AlphaFoldDB" id="A0A969W5U1"/>
<protein>
    <submittedName>
        <fullName evidence="4">Histidine kinase</fullName>
    </submittedName>
</protein>
<feature type="transmembrane region" description="Helical" evidence="1">
    <location>
        <begin position="47"/>
        <end position="65"/>
    </location>
</feature>
<reference evidence="4" key="1">
    <citation type="submission" date="2020-03" db="EMBL/GenBank/DDBJ databases">
        <title>Solimonas marina sp. nov., isolated from deep seawater of the Pacific Ocean.</title>
        <authorList>
            <person name="Liu X."/>
            <person name="Lai Q."/>
            <person name="Sun F."/>
            <person name="Gai Y."/>
            <person name="Li G."/>
            <person name="Shao Z."/>
        </authorList>
    </citation>
    <scope>NUCLEOTIDE SEQUENCE</scope>
    <source>
        <strain evidence="4">C16B3</strain>
    </source>
</reference>
<keyword evidence="4" id="KW-0418">Kinase</keyword>
<gene>
    <name evidence="4" type="ORF">G7Y82_01550</name>
</gene>
<dbReference type="PANTHER" id="PTHR34220">
    <property type="entry name" value="SENSOR HISTIDINE KINASE YPDA"/>
    <property type="match status" value="1"/>
</dbReference>
<sequence>MPTSASTTKPRGLALAFDWRRLRFVLLFSGALGVLIGIGWNSGMFSAFIRVVGLGLCAMLAFSLFEQWPPRLPRWCARWVLQVLAVALTMPIVTFAIYVASTADGAPPFWADKERLSGFMMLAVLGVLLAPWAALAALIRQKEALARHQALSFALERSELERQAVDARLHLLQAQVAPHFLFNTLANVQALVDSGSSQASPLLRSLTAYLRAAVPRLHEPAATLARELELCRAYLALMHMRIPDRLQYSVRADESALSLVCPPMTVLTLVENAVRHGIDPSEEGGRIDVEVQRDGDRCRIRVVDTGIGLQASSSGLGTGLATLRERLRLRFGDDAQLRIVAHAPHGVCAQAEFAAREAGP</sequence>
<dbReference type="EMBL" id="JAAVXB010000001">
    <property type="protein sequence ID" value="NKF20982.1"/>
    <property type="molecule type" value="Genomic_DNA"/>
</dbReference>
<feature type="transmembrane region" description="Helical" evidence="1">
    <location>
        <begin position="21"/>
        <end position="41"/>
    </location>
</feature>
<accession>A0A969W5U1</accession>
<keyword evidence="5" id="KW-1185">Reference proteome</keyword>
<dbReference type="InterPro" id="IPR010559">
    <property type="entry name" value="Sig_transdc_His_kin_internal"/>
</dbReference>
<dbReference type="InterPro" id="IPR003594">
    <property type="entry name" value="HATPase_dom"/>
</dbReference>
<dbReference type="Pfam" id="PF06580">
    <property type="entry name" value="His_kinase"/>
    <property type="match status" value="1"/>
</dbReference>
<dbReference type="Pfam" id="PF02518">
    <property type="entry name" value="HATPase_c"/>
    <property type="match status" value="1"/>
</dbReference>
<evidence type="ECO:0000259" key="3">
    <source>
        <dbReference type="Pfam" id="PF06580"/>
    </source>
</evidence>
<keyword evidence="1" id="KW-0812">Transmembrane</keyword>
<dbReference type="Proteomes" id="UP000653472">
    <property type="component" value="Unassembled WGS sequence"/>
</dbReference>
<dbReference type="InterPro" id="IPR050640">
    <property type="entry name" value="Bact_2-comp_sensor_kinase"/>
</dbReference>
<feature type="transmembrane region" description="Helical" evidence="1">
    <location>
        <begin position="119"/>
        <end position="139"/>
    </location>
</feature>
<keyword evidence="4" id="KW-0808">Transferase</keyword>
<feature type="domain" description="Signal transduction histidine kinase internal region" evidence="3">
    <location>
        <begin position="167"/>
        <end position="246"/>
    </location>
</feature>
<keyword evidence="1" id="KW-1133">Transmembrane helix</keyword>
<proteinExistence type="predicted"/>
<feature type="transmembrane region" description="Helical" evidence="1">
    <location>
        <begin position="77"/>
        <end position="99"/>
    </location>
</feature>
<comment type="caution">
    <text evidence="4">The sequence shown here is derived from an EMBL/GenBank/DDBJ whole genome shotgun (WGS) entry which is preliminary data.</text>
</comment>
<feature type="domain" description="Histidine kinase/HSP90-like ATPase" evidence="2">
    <location>
        <begin position="266"/>
        <end position="335"/>
    </location>
</feature>
<keyword evidence="1" id="KW-0472">Membrane</keyword>